<organism evidence="3 4">
    <name type="scientific">Micromonospora musae</name>
    <dbReference type="NCBI Taxonomy" id="1894970"/>
    <lineage>
        <taxon>Bacteria</taxon>
        <taxon>Bacillati</taxon>
        <taxon>Actinomycetota</taxon>
        <taxon>Actinomycetes</taxon>
        <taxon>Micromonosporales</taxon>
        <taxon>Micromonosporaceae</taxon>
        <taxon>Micromonospora</taxon>
    </lineage>
</organism>
<dbReference type="InterPro" id="IPR056639">
    <property type="entry name" value="DUF7737"/>
</dbReference>
<evidence type="ECO:0000313" key="4">
    <source>
        <dbReference type="Proteomes" id="UP000275865"/>
    </source>
</evidence>
<comment type="caution">
    <text evidence="3">The sequence shown here is derived from an EMBL/GenBank/DDBJ whole genome shotgun (WGS) entry which is preliminary data.</text>
</comment>
<dbReference type="EMBL" id="RAZT01000009">
    <property type="protein sequence ID" value="RKN30572.1"/>
    <property type="molecule type" value="Genomic_DNA"/>
</dbReference>
<evidence type="ECO:0000259" key="1">
    <source>
        <dbReference type="Pfam" id="PF13569"/>
    </source>
</evidence>
<gene>
    <name evidence="3" type="ORF">D7044_19385</name>
</gene>
<evidence type="ECO:0000313" key="3">
    <source>
        <dbReference type="EMBL" id="RKN30572.1"/>
    </source>
</evidence>
<proteinExistence type="predicted"/>
<dbReference type="RefSeq" id="WP_120689758.1">
    <property type="nucleotide sequence ID" value="NZ_RAZT01000009.1"/>
</dbReference>
<reference evidence="3 4" key="1">
    <citation type="submission" date="2018-09" db="EMBL/GenBank/DDBJ databases">
        <title>Micromonospora sp. nov. MS1-9, isolated from a root of Musa sp.</title>
        <authorList>
            <person name="Kuncharoen N."/>
            <person name="Kudo T."/>
            <person name="Ohkuma M."/>
            <person name="Yuki M."/>
            <person name="Tanasupawat S."/>
        </authorList>
    </citation>
    <scope>NUCLEOTIDE SEQUENCE [LARGE SCALE GENOMIC DNA]</scope>
    <source>
        <strain evidence="3 4">MS1-9</strain>
    </source>
</reference>
<feature type="domain" description="DUF4132" evidence="1">
    <location>
        <begin position="408"/>
        <end position="583"/>
    </location>
</feature>
<feature type="domain" description="DUF7737" evidence="2">
    <location>
        <begin position="728"/>
        <end position="832"/>
    </location>
</feature>
<dbReference type="Proteomes" id="UP000275865">
    <property type="component" value="Unassembled WGS sequence"/>
</dbReference>
<dbReference type="Pfam" id="PF24879">
    <property type="entry name" value="DUF7737"/>
    <property type="match status" value="1"/>
</dbReference>
<sequence length="835" mass="92670">MSAHDKHVAKLRRLATGDDLAAIVTELAWLARHFHGGWYYEGPRIAGALDALPDDRRARLATALVDRLAAGDPSDADGEAEAEALTTLVALLLRRFGEAVAVADLRRLLDHATGRWIWWLADEYAQLCQVVYETDGTLPGEVVAVLRRTEVTGYGPTGLVRQLLQRVREPVLNPGEAWSDLLLAELPALGADWPELVAHARSATSARPSDKWDRQARALLDRVGADLYRKTALTWLAQVGRPRTVPILARAHEQDFSQAYDPYNSTALRGLIWLLALAAEGADAEVARELGRLVETSLRKVPGIGPRNPKVANAAVHALARLDGEPALAQLARLSTRVTFKGTLKELHKALDARAAALGLSRAEVEELAVPTYDLTRVGRRVETFGDVTAELVVQGADVALHWRNAAGRPVRTVPAAVRREHPERLRELKAAAKDIEKMLAAQAERLDRQFLARRRWRYAAWRAQYLDHPLVGTLGRRLIWLVDGVPCGYADDALRTVDGAPVTAADDAEVTIWHPIGRDVAEVLGWREWLERHAVVQPFKQAHREVYLLTAAEERTEVYSNRFAAHVLRQHQFHALAAVRGWRNRLRLMVDDEYPPATRELPEWGLRAEYWVEGAGDDYDTDATDTGTYLRVVTDQVRFYPLGAAENSAHAGGGGYAQWIPGGSEPTGPLPLEQIPPLVFSEVMRDIDLFVGVASVGNDPTWQDGGPEGRYREYWQSYSFGELSATAETRRDLLTRLLPRLAVADRCRMEGRFLVVRGDLRTYKIHLGSGNILMSPNDEYLCIVPQQSGSAGNGELFLPFEGDRMLGVVLSKALLLARDTEVTDPTIVSQLRRR</sequence>
<protein>
    <submittedName>
        <fullName evidence="3">DUF4132 domain-containing protein</fullName>
    </submittedName>
</protein>
<evidence type="ECO:0000259" key="2">
    <source>
        <dbReference type="Pfam" id="PF24879"/>
    </source>
</evidence>
<dbReference type="AlphaFoldDB" id="A0A3A9Y0I8"/>
<dbReference type="Pfam" id="PF13569">
    <property type="entry name" value="DUF4132"/>
    <property type="match status" value="1"/>
</dbReference>
<dbReference type="InterPro" id="IPR025406">
    <property type="entry name" value="DUF4132"/>
</dbReference>
<name>A0A3A9Y0I8_9ACTN</name>
<accession>A0A3A9Y0I8</accession>